<dbReference type="InterPro" id="IPR013783">
    <property type="entry name" value="Ig-like_fold"/>
</dbReference>
<keyword evidence="1" id="KW-0732">Signal</keyword>
<evidence type="ECO:0000313" key="6">
    <source>
        <dbReference type="Proteomes" id="UP001382455"/>
    </source>
</evidence>
<dbReference type="Gene3D" id="4.10.1080.10">
    <property type="entry name" value="TSP type-3 repeat"/>
    <property type="match status" value="3"/>
</dbReference>
<comment type="caution">
    <text evidence="5">The sequence shown here is derived from an EMBL/GenBank/DDBJ whole genome shotgun (WGS) entry which is preliminary data.</text>
</comment>
<dbReference type="CDD" id="cd00063">
    <property type="entry name" value="FN3"/>
    <property type="match status" value="1"/>
</dbReference>
<evidence type="ECO:0000256" key="1">
    <source>
        <dbReference type="ARBA" id="ARBA00022729"/>
    </source>
</evidence>
<protein>
    <submittedName>
        <fullName evidence="5">Thrombospondin type 3 repeat-containing protein</fullName>
    </submittedName>
</protein>
<name>A0ABU8EXK4_9GAMM</name>
<dbReference type="RefSeq" id="WP_336436625.1">
    <property type="nucleotide sequence ID" value="NZ_JBAWKS010000002.1"/>
</dbReference>
<sequence>MLWISENLSSLKNYLSILLLAGLLSACSNPDDVKKPPKPEIDYHSSTPLDGPIAAVEYALFAPGSEIQDITKAQAIQTGNMPAISAMLLDPEFVGAAQFRGFFFAENDELYQFEVFTNGNAELQINGSAYIEGELLALGKGYHHIQLSFESDELQTQPRILMSSEKTQEIDLAQQHLYLATSSLTKVDAVNTTIPARNTSGFEYKYFEGETLDFYSLKQIAPIVHGNRDDISLLVRHSDQSYAVTYRGFLTLEEAASYSVRVLSSGPIKVSLNQNFQVASEFGLIEQFVTLEAGVHEFEFTQLQHTKQANPMLDIALYTPGSTARYLSLDNWSFVAEKIEKNEIPPITPAGEYVEGTNFRVFTTQQPNNMAHAQSLLPNLVGVSIDNLPNNEWPKPYSVLFDTELEVEQDGYVTLYYTAESQLEIEFAGQVLSAQNVQELATNRSTVVDKHVGRVGKYHYRTFYLKKGRHRLVYYYVVTGNSVRPVIKIALPNKIARLIEFLKLLAEKLSRKADLDGDGVPDDEDAFPEDPNESKDSDGDGIGDNSDTDRDGDGIENEKDVFPDDPNEWSDLDNDGIGDNSDEDRDGDGVNNQDDAFPNDPSETTDTDNDGIGDNTDPDIDNDGIVNGLDAFPYDATEWSDLDNDGIGDNSDPDKDGDGVVNEQDLFPSDPTEWSDLDGDGIGDNSDPDRDGDGVLNQYDAYPDDPTRWSDNPELDDRDGDGYPNEQDAFPDDPNEWSDLDGDGIGDNSDPDRDGDGYSNEQDAFPNNPNEWADLDGDGLGDNSDPDRDGDSYNNEQDAFPDDPDEWADMDGDGIGDNSDPDRDGDGYANENDAFPNNPNEWSDLDGDGIGDNSDPDRDGDGYNNDIDSFPDDPTRWLDPVDVVLFAESEKSAVNLNWQISDSPHISQIILSRSDYQGTFSQLATFDATVRSYIDSTAMGNRAYHYNITVRAIDSLLGQSRSVSVFNIGKYEQVQALKVESDKEGLSLTWQANDSKNYQIEKRLADGAWLKLAETNNSSYDDFDVISGMTYEYRVRAYNYIKNPITQKNIIVLGPWSESASALVRSVPELVLYEYAKHEGNHFDFFATKSAEKLVINGRLLNVSYPSKLTIKTLSSEQEYTVQNDKRFKLPLDLALGHEWTLSVVDVTGWQENFVIKVITQADSPNIVLDPIELETEQDSITLSGKVESQTNLKELLVKSNVFEDSTFHLMFNELRQFTGQIPLKQGDNELTIVAEDALGQKVSKIVNIKRVSQIQPTIALVSHKDGDTVTQASVQLEFAVTSEVTLTELVATMNGQFIGTISPFENNRWRLTFEPIMLDMGDNLFNVKVESAQGYGELRFIIKRIDEDQGIAPIIEISSPTNGSWINRDKFLITGVIVSNVLPELTINNIDVGVTPSGIERYQFEYLAQKSENTWTLEASNKFGNVIQTLNYQFDNSAPIIILEQPWPKNSSTVLVQNPVTISGTVSDAQSITLSVNELPIQLRPGNSENEYRFTSQLDLAKGVDTPVTIKAVDFAGNTSEYAFNLTNQSQTAVNIIAPRKQQTFLIDDANLSLQIVAAVENSTEQMHAEIQVNNASPIAVDVIAGYINVTTEVDSSTTEQTLTVNVYDGSNSLVGTSTQFFTVSSKQVIPLSIIKTTPKNEDEGHAANGFIAFYFNKAVEQSDIQVNVYETLHGDTYLPKPPQDSPFTMGGYEVKRVDRDNEPVLGAIASLPGDHTYAFYPSREFGYGATIRAEILVNSEEKARFTFKTEKMPTLIDGNLKDHLFVSIPKMWVSIKELGISTQSDDNGNFTFGYGDQKLPETSANYLTLVFNEFSPASDFGHYIKTLDYVPNTRHSLGVVQVPFLGKNIAFGKVGSGLPNTNLANGDLTFDLSQANINFKGKSSVPMQFSIQNFTASGMQLNNDVPIFYLMAGQPQGVEVTGAMSLTMTAASLYGNTSYLPDDGEFVPLYGRKLNSNKMELVGVGQLQNRQIISRGPVLLSTLDYIGFGRLHPNLQEHLKNYADGQIGLVQLSALINKRN</sequence>
<dbReference type="SUPFAM" id="SSF49265">
    <property type="entry name" value="Fibronectin type III"/>
    <property type="match status" value="1"/>
</dbReference>
<dbReference type="InterPro" id="IPR028974">
    <property type="entry name" value="TSP_type-3_rpt"/>
</dbReference>
<evidence type="ECO:0000256" key="3">
    <source>
        <dbReference type="SAM" id="MobiDB-lite"/>
    </source>
</evidence>
<feature type="compositionally biased region" description="Acidic residues" evidence="3">
    <location>
        <begin position="516"/>
        <end position="531"/>
    </location>
</feature>
<feature type="compositionally biased region" description="Acidic residues" evidence="3">
    <location>
        <begin position="729"/>
        <end position="744"/>
    </location>
</feature>
<accession>A0ABU8EXK4</accession>
<feature type="compositionally biased region" description="Basic and acidic residues" evidence="3">
    <location>
        <begin position="547"/>
        <end position="562"/>
    </location>
</feature>
<dbReference type="Gene3D" id="2.60.40.10">
    <property type="entry name" value="Immunoglobulins"/>
    <property type="match status" value="3"/>
</dbReference>
<feature type="compositionally biased region" description="Acidic residues" evidence="3">
    <location>
        <begin position="799"/>
        <end position="814"/>
    </location>
</feature>
<dbReference type="InterPro" id="IPR003961">
    <property type="entry name" value="FN3_dom"/>
</dbReference>
<evidence type="ECO:0000313" key="5">
    <source>
        <dbReference type="EMBL" id="MEI4551688.1"/>
    </source>
</evidence>
<feature type="compositionally biased region" description="Acidic residues" evidence="3">
    <location>
        <begin position="563"/>
        <end position="586"/>
    </location>
</feature>
<evidence type="ECO:0000259" key="4">
    <source>
        <dbReference type="PROSITE" id="PS50853"/>
    </source>
</evidence>
<dbReference type="Pfam" id="PF02412">
    <property type="entry name" value="TSP_3"/>
    <property type="match status" value="5"/>
</dbReference>
<dbReference type="SUPFAM" id="SSF103647">
    <property type="entry name" value="TSP type-3 repeat"/>
    <property type="match status" value="3"/>
</dbReference>
<feature type="compositionally biased region" description="Polar residues" evidence="3">
    <location>
        <begin position="759"/>
        <end position="770"/>
    </location>
</feature>
<evidence type="ECO:0000256" key="2">
    <source>
        <dbReference type="ARBA" id="ARBA00022837"/>
    </source>
</evidence>
<dbReference type="InterPro" id="IPR036116">
    <property type="entry name" value="FN3_sf"/>
</dbReference>
<dbReference type="PANTHER" id="PTHR10199">
    <property type="entry name" value="THROMBOSPONDIN"/>
    <property type="match status" value="1"/>
</dbReference>
<dbReference type="Proteomes" id="UP001382455">
    <property type="component" value="Unassembled WGS sequence"/>
</dbReference>
<reference evidence="5 6" key="1">
    <citation type="submission" date="2023-12" db="EMBL/GenBank/DDBJ databases">
        <title>Friends and Foes: Symbiotic and Algicidal bacterial influence on Karenia brevis blooms.</title>
        <authorList>
            <person name="Fei C."/>
            <person name="Mohamed A.R."/>
            <person name="Booker A."/>
            <person name="Arshad M."/>
            <person name="Klass S."/>
            <person name="Ahn S."/>
            <person name="Gilbert P.M."/>
            <person name="Heil C.A."/>
            <person name="Martinez J.M."/>
            <person name="Amin S.A."/>
        </authorList>
    </citation>
    <scope>NUCLEOTIDE SEQUENCE [LARGE SCALE GENOMIC DNA]</scope>
    <source>
        <strain evidence="5 6">CE15</strain>
    </source>
</reference>
<feature type="region of interest" description="Disordered" evidence="3">
    <location>
        <begin position="514"/>
        <end position="874"/>
    </location>
</feature>
<dbReference type="EMBL" id="JBAWKS010000002">
    <property type="protein sequence ID" value="MEI4551688.1"/>
    <property type="molecule type" value="Genomic_DNA"/>
</dbReference>
<dbReference type="PANTHER" id="PTHR10199:SF119">
    <property type="entry name" value="RE20510P"/>
    <property type="match status" value="1"/>
</dbReference>
<dbReference type="InterPro" id="IPR003367">
    <property type="entry name" value="Thrombospondin_3-like_rpt"/>
</dbReference>
<proteinExistence type="predicted"/>
<gene>
    <name evidence="5" type="ORF">WAE96_18570</name>
</gene>
<feature type="domain" description="Fibronectin type-III" evidence="4">
    <location>
        <begin position="970"/>
        <end position="1069"/>
    </location>
</feature>
<keyword evidence="2" id="KW-0106">Calcium</keyword>
<organism evidence="5 6">
    <name type="scientific">Pseudoalteromonas spongiae</name>
    <dbReference type="NCBI Taxonomy" id="298657"/>
    <lineage>
        <taxon>Bacteria</taxon>
        <taxon>Pseudomonadati</taxon>
        <taxon>Pseudomonadota</taxon>
        <taxon>Gammaproteobacteria</taxon>
        <taxon>Alteromonadales</taxon>
        <taxon>Pseudoalteromonadaceae</taxon>
        <taxon>Pseudoalteromonas</taxon>
    </lineage>
</organism>
<feature type="compositionally biased region" description="Acidic residues" evidence="3">
    <location>
        <begin position="603"/>
        <end position="622"/>
    </location>
</feature>
<keyword evidence="6" id="KW-1185">Reference proteome</keyword>
<dbReference type="PROSITE" id="PS50853">
    <property type="entry name" value="FN3"/>
    <property type="match status" value="1"/>
</dbReference>